<dbReference type="AlphaFoldDB" id="A0A6C8GRM8"/>
<accession>A0A6C8GRM8</accession>
<evidence type="ECO:0000313" key="2">
    <source>
        <dbReference type="Proteomes" id="UP000004906"/>
    </source>
</evidence>
<sequence>MKKAGRARASGLGWGLTGRASGLGWGLNFRQCGFKRQT</sequence>
<name>A0A6C8GRM8_SALET</name>
<reference evidence="1 2" key="1">
    <citation type="journal article" date="2011" name="BMC Genomics">
        <title>Genome sequencing reveals diversification of virulence factor content and possible host adaptation in distinct subpopulations of Salmonella enterica.</title>
        <authorList>
            <person name="den Bakker H.C."/>
            <person name="Moreno Switt A.I."/>
            <person name="Govoni G."/>
            <person name="Cummings C.A."/>
            <person name="Ranieri M.L."/>
            <person name="Degoricija L."/>
            <person name="Hoelzer K."/>
            <person name="Rodriguez-Rivera L.D."/>
            <person name="Brown S."/>
            <person name="Bolchacova E."/>
            <person name="Furtado M.R."/>
            <person name="Wiedmann M."/>
        </authorList>
    </citation>
    <scope>NUCLEOTIDE SEQUENCE [LARGE SCALE GENOMIC DNA]</scope>
    <source>
        <strain evidence="1 2">A4-669</strain>
    </source>
</reference>
<proteinExistence type="predicted"/>
<dbReference type="EMBL" id="AFCI01000345">
    <property type="protein sequence ID" value="EHC40091.1"/>
    <property type="molecule type" value="Genomic_DNA"/>
</dbReference>
<gene>
    <name evidence="1" type="ORF">LTSEADE_0976</name>
</gene>
<evidence type="ECO:0000313" key="1">
    <source>
        <dbReference type="EMBL" id="EHC40091.1"/>
    </source>
</evidence>
<dbReference type="Proteomes" id="UP000004906">
    <property type="component" value="Unassembled WGS sequence"/>
</dbReference>
<comment type="caution">
    <text evidence="1">The sequence shown here is derived from an EMBL/GenBank/DDBJ whole genome shotgun (WGS) entry which is preliminary data.</text>
</comment>
<protein>
    <submittedName>
        <fullName evidence="1">Uncharacterized protein</fullName>
    </submittedName>
</protein>
<organism evidence="1 2">
    <name type="scientific">Salmonella enterica subsp. enterica serovar Adelaide str. A4-669</name>
    <dbReference type="NCBI Taxonomy" id="913063"/>
    <lineage>
        <taxon>Bacteria</taxon>
        <taxon>Pseudomonadati</taxon>
        <taxon>Pseudomonadota</taxon>
        <taxon>Gammaproteobacteria</taxon>
        <taxon>Enterobacterales</taxon>
        <taxon>Enterobacteriaceae</taxon>
        <taxon>Salmonella</taxon>
    </lineage>
</organism>